<evidence type="ECO:0000313" key="3">
    <source>
        <dbReference type="Proteomes" id="UP001458880"/>
    </source>
</evidence>
<name>A0AAW1IUI9_POPJA</name>
<feature type="compositionally biased region" description="Basic and acidic residues" evidence="1">
    <location>
        <begin position="32"/>
        <end position="60"/>
    </location>
</feature>
<organism evidence="2 3">
    <name type="scientific">Popillia japonica</name>
    <name type="common">Japanese beetle</name>
    <dbReference type="NCBI Taxonomy" id="7064"/>
    <lineage>
        <taxon>Eukaryota</taxon>
        <taxon>Metazoa</taxon>
        <taxon>Ecdysozoa</taxon>
        <taxon>Arthropoda</taxon>
        <taxon>Hexapoda</taxon>
        <taxon>Insecta</taxon>
        <taxon>Pterygota</taxon>
        <taxon>Neoptera</taxon>
        <taxon>Endopterygota</taxon>
        <taxon>Coleoptera</taxon>
        <taxon>Polyphaga</taxon>
        <taxon>Scarabaeiformia</taxon>
        <taxon>Scarabaeidae</taxon>
        <taxon>Rutelinae</taxon>
        <taxon>Popillia</taxon>
    </lineage>
</organism>
<evidence type="ECO:0000256" key="1">
    <source>
        <dbReference type="SAM" id="MobiDB-lite"/>
    </source>
</evidence>
<evidence type="ECO:0008006" key="4">
    <source>
        <dbReference type="Google" id="ProtNLM"/>
    </source>
</evidence>
<accession>A0AAW1IUI9</accession>
<keyword evidence="3" id="KW-1185">Reference proteome</keyword>
<dbReference type="Proteomes" id="UP001458880">
    <property type="component" value="Unassembled WGS sequence"/>
</dbReference>
<evidence type="ECO:0000313" key="2">
    <source>
        <dbReference type="EMBL" id="KAK9693369.1"/>
    </source>
</evidence>
<reference evidence="2 3" key="1">
    <citation type="journal article" date="2024" name="BMC Genomics">
        <title>De novo assembly and annotation of Popillia japonica's genome with initial clues to its potential as an invasive pest.</title>
        <authorList>
            <person name="Cucini C."/>
            <person name="Boschi S."/>
            <person name="Funari R."/>
            <person name="Cardaioli E."/>
            <person name="Iannotti N."/>
            <person name="Marturano G."/>
            <person name="Paoli F."/>
            <person name="Bruttini M."/>
            <person name="Carapelli A."/>
            <person name="Frati F."/>
            <person name="Nardi F."/>
        </authorList>
    </citation>
    <scope>NUCLEOTIDE SEQUENCE [LARGE SCALE GENOMIC DNA]</scope>
    <source>
        <strain evidence="2">DMR45628</strain>
    </source>
</reference>
<protein>
    <recommendedName>
        <fullName evidence="4">Reverse transcriptase domain-containing protein</fullName>
    </recommendedName>
</protein>
<gene>
    <name evidence="2" type="ORF">QE152_g34242</name>
</gene>
<feature type="region of interest" description="Disordered" evidence="1">
    <location>
        <begin position="27"/>
        <end position="106"/>
    </location>
</feature>
<feature type="compositionally biased region" description="Polar residues" evidence="1">
    <location>
        <begin position="61"/>
        <end position="86"/>
    </location>
</feature>
<proteinExistence type="predicted"/>
<dbReference type="EMBL" id="JASPKY010000544">
    <property type="protein sequence ID" value="KAK9693369.1"/>
    <property type="molecule type" value="Genomic_DNA"/>
</dbReference>
<dbReference type="AlphaFoldDB" id="A0AAW1IUI9"/>
<comment type="caution">
    <text evidence="2">The sequence shown here is derived from an EMBL/GenBank/DDBJ whole genome shotgun (WGS) entry which is preliminary data.</text>
</comment>
<sequence length="214" mass="24762">MAESSRDKYAEKMADLQKHVPFIETMITHLKSTQEKSREAQRPPKAPKKDKADKSRDSDTKPLTNPTKPKEIPQTQDDGLVQVSSNSDEDDYNDMNHESSYRRQNFHYKNYSHRKYRPFTKAEASNQTVILPILLEAIKDGITPTGNIVPLRKLRPQIRRSSYLFSWKLSKMARQRIRDFPLTTKIIAVSNLLPIGSLRENSRTVRIRIASLQL</sequence>